<protein>
    <submittedName>
        <fullName evidence="1">Uncharacterized protein</fullName>
    </submittedName>
</protein>
<reference evidence="1 2" key="1">
    <citation type="submission" date="2023-02" db="EMBL/GenBank/DDBJ databases">
        <title>Pathogen: clinical or host-associated sample.</title>
        <authorList>
            <person name="Hergert J."/>
            <person name="Casey R."/>
            <person name="Wagner J."/>
            <person name="Young E.L."/>
            <person name="Oakeson K.F."/>
        </authorList>
    </citation>
    <scope>NUCLEOTIDE SEQUENCE [LARGE SCALE GENOMIC DNA]</scope>
    <source>
        <strain evidence="1 2">2022CK-00829</strain>
        <plasmid evidence="1 2">unnamed1</plasmid>
    </source>
</reference>
<dbReference type="Proteomes" id="UP001221519">
    <property type="component" value="Plasmid unnamed1"/>
</dbReference>
<dbReference type="RefSeq" id="WP_047912989.1">
    <property type="nucleotide sequence ID" value="NZ_CP118109.1"/>
</dbReference>
<evidence type="ECO:0000313" key="1">
    <source>
        <dbReference type="EMBL" id="WDI05245.1"/>
    </source>
</evidence>
<gene>
    <name evidence="1" type="ORF">PUW25_25895</name>
</gene>
<organism evidence="1 2">
    <name type="scientific">Paenibacillus urinalis</name>
    <dbReference type="NCBI Taxonomy" id="521520"/>
    <lineage>
        <taxon>Bacteria</taxon>
        <taxon>Bacillati</taxon>
        <taxon>Bacillota</taxon>
        <taxon>Bacilli</taxon>
        <taxon>Bacillales</taxon>
        <taxon>Paenibacillaceae</taxon>
        <taxon>Paenibacillus</taxon>
    </lineage>
</organism>
<accession>A0ABY7XK57</accession>
<evidence type="ECO:0000313" key="2">
    <source>
        <dbReference type="Proteomes" id="UP001221519"/>
    </source>
</evidence>
<keyword evidence="2" id="KW-1185">Reference proteome</keyword>
<sequence>MNDFLLFYNSISHNFSWTLDIYHSSIVGWIITIGYKPAHEMHGQNVIHVQDDCDMQLCFAKAQIALKEWLCENNGGY</sequence>
<proteinExistence type="predicted"/>
<keyword evidence="1" id="KW-0614">Plasmid</keyword>
<name>A0ABY7XK57_9BACL</name>
<geneLocation type="plasmid" evidence="1 2">
    <name>unnamed1</name>
</geneLocation>
<dbReference type="EMBL" id="CP118109">
    <property type="protein sequence ID" value="WDI05245.1"/>
    <property type="molecule type" value="Genomic_DNA"/>
</dbReference>